<keyword evidence="3" id="KW-0560">Oxidoreductase</keyword>
<dbReference type="InterPro" id="IPR050627">
    <property type="entry name" value="Nitroreductase/BluB"/>
</dbReference>
<keyword evidence="6" id="KW-1185">Reference proteome</keyword>
<dbReference type="PANTHER" id="PTHR23026:SF90">
    <property type="entry name" value="IODOTYROSINE DEIODINASE 1"/>
    <property type="match status" value="1"/>
</dbReference>
<dbReference type="EMBL" id="QFVT01000008">
    <property type="protein sequence ID" value="PYC47009.1"/>
    <property type="molecule type" value="Genomic_DNA"/>
</dbReference>
<gene>
    <name evidence="5" type="ORF">DI396_12385</name>
</gene>
<evidence type="ECO:0000313" key="5">
    <source>
        <dbReference type="EMBL" id="PYC47009.1"/>
    </source>
</evidence>
<feature type="domain" description="Nitroreductase" evidence="4">
    <location>
        <begin position="37"/>
        <end position="205"/>
    </location>
</feature>
<dbReference type="Proteomes" id="UP000248012">
    <property type="component" value="Unassembled WGS sequence"/>
</dbReference>
<dbReference type="AlphaFoldDB" id="A0A2V4MN88"/>
<keyword evidence="2" id="KW-0288">FMN</keyword>
<evidence type="ECO:0000256" key="1">
    <source>
        <dbReference type="ARBA" id="ARBA00022630"/>
    </source>
</evidence>
<keyword evidence="1" id="KW-0285">Flavoprotein</keyword>
<dbReference type="PANTHER" id="PTHR23026">
    <property type="entry name" value="NADPH NITROREDUCTASE"/>
    <property type="match status" value="1"/>
</dbReference>
<evidence type="ECO:0000256" key="3">
    <source>
        <dbReference type="ARBA" id="ARBA00023002"/>
    </source>
</evidence>
<evidence type="ECO:0000259" key="4">
    <source>
        <dbReference type="Pfam" id="PF00881"/>
    </source>
</evidence>
<reference evidence="5 6" key="1">
    <citation type="submission" date="2018-05" db="EMBL/GenBank/DDBJ databases">
        <title>Oceanovita maritima gen. nov., sp. nov., a marine bacterium in the family Rhodobacteraceae isolated from surface seawater of Lundu port Xiamen, China.</title>
        <authorList>
            <person name="Hetharua B.H."/>
            <person name="Min D."/>
            <person name="Liao H."/>
            <person name="Tian Y."/>
        </authorList>
    </citation>
    <scope>NUCLEOTIDE SEQUENCE [LARGE SCALE GENOMIC DNA]</scope>
    <source>
        <strain evidence="5 6">FSX-11</strain>
    </source>
</reference>
<accession>A0A2V4MN88</accession>
<dbReference type="GO" id="GO:0016491">
    <property type="term" value="F:oxidoreductase activity"/>
    <property type="evidence" value="ECO:0007669"/>
    <property type="project" value="UniProtKB-KW"/>
</dbReference>
<dbReference type="Gene3D" id="3.40.109.10">
    <property type="entry name" value="NADH Oxidase"/>
    <property type="match status" value="1"/>
</dbReference>
<dbReference type="RefSeq" id="WP_110796532.1">
    <property type="nucleotide sequence ID" value="NZ_KZ826487.1"/>
</dbReference>
<protein>
    <submittedName>
        <fullName evidence="5">Nitroreductase family protein</fullName>
    </submittedName>
</protein>
<sequence>MYKSGDVRYNPLPLPDRADMDDAEMREAAADFLELMKTRHSVREFSNRPVEADVIKDAIATAGTAPSGANHQPWHFVAISDPVMKSRIRAAAEAEEEKFYAGGGGDEWLKALEPIGTGASKPHLDVAPWLIVVFAQRYGTTHDGQRYKNYYVPESIGIATGMLITALHMAGLCSLTHTPNPMRFLNGLCARPESEKPVMILAVGHPAQDASVPAVAKIKKPTDEIMTVFAVADETTNKD</sequence>
<organism evidence="5 6">
    <name type="scientific">Litorivita pollutaquae</name>
    <dbReference type="NCBI Taxonomy" id="2200892"/>
    <lineage>
        <taxon>Bacteria</taxon>
        <taxon>Pseudomonadati</taxon>
        <taxon>Pseudomonadota</taxon>
        <taxon>Alphaproteobacteria</taxon>
        <taxon>Rhodobacterales</taxon>
        <taxon>Paracoccaceae</taxon>
        <taxon>Litorivita</taxon>
    </lineage>
</organism>
<evidence type="ECO:0000256" key="2">
    <source>
        <dbReference type="ARBA" id="ARBA00022643"/>
    </source>
</evidence>
<name>A0A2V4MN88_9RHOB</name>
<dbReference type="CDD" id="cd02144">
    <property type="entry name" value="iodotyrosine_dehalogenase"/>
    <property type="match status" value="1"/>
</dbReference>
<evidence type="ECO:0000313" key="6">
    <source>
        <dbReference type="Proteomes" id="UP000248012"/>
    </source>
</evidence>
<dbReference type="InterPro" id="IPR000415">
    <property type="entry name" value="Nitroreductase-like"/>
</dbReference>
<dbReference type="InterPro" id="IPR029479">
    <property type="entry name" value="Nitroreductase"/>
</dbReference>
<comment type="caution">
    <text evidence="5">The sequence shown here is derived from an EMBL/GenBank/DDBJ whole genome shotgun (WGS) entry which is preliminary data.</text>
</comment>
<dbReference type="Pfam" id="PF00881">
    <property type="entry name" value="Nitroreductase"/>
    <property type="match status" value="1"/>
</dbReference>
<dbReference type="OrthoDB" id="9802510at2"/>
<proteinExistence type="predicted"/>
<dbReference type="SUPFAM" id="SSF55469">
    <property type="entry name" value="FMN-dependent nitroreductase-like"/>
    <property type="match status" value="1"/>
</dbReference>